<organism evidence="1 2">
    <name type="scientific">Pedobacter gandavensis</name>
    <dbReference type="NCBI Taxonomy" id="2679963"/>
    <lineage>
        <taxon>Bacteria</taxon>
        <taxon>Pseudomonadati</taxon>
        <taxon>Bacteroidota</taxon>
        <taxon>Sphingobacteriia</taxon>
        <taxon>Sphingobacteriales</taxon>
        <taxon>Sphingobacteriaceae</taxon>
        <taxon>Pedobacter</taxon>
    </lineage>
</organism>
<sequence>MKKQLTFATMLLFIIAGITTGCKKESGESRTLKKKIEGKWLVSKIESKVEGGETKVYTGLAADFIEFRNDENDQLDVNINGKRNLGSYAVLATDGLEISIPGEQLSCNVTTVNDSTLEFSATVELSKPQETRKYYLHR</sequence>
<protein>
    <recommendedName>
        <fullName evidence="3">Lipocalin-like domain-containing protein</fullName>
    </recommendedName>
</protein>
<accession>A0ABR6F293</accession>
<evidence type="ECO:0000313" key="2">
    <source>
        <dbReference type="Proteomes" id="UP000636110"/>
    </source>
</evidence>
<dbReference type="Proteomes" id="UP000636110">
    <property type="component" value="Unassembled WGS sequence"/>
</dbReference>
<dbReference type="EMBL" id="WNXC01000011">
    <property type="protein sequence ID" value="MBB2151653.1"/>
    <property type="molecule type" value="Genomic_DNA"/>
</dbReference>
<gene>
    <name evidence="1" type="ORF">GM920_22330</name>
</gene>
<name>A0ABR6F293_9SPHI</name>
<reference evidence="1 2" key="1">
    <citation type="submission" date="2019-11" db="EMBL/GenBank/DDBJ databases">
        <title>Description of Pedobacter sp. LMG 31462T.</title>
        <authorList>
            <person name="Carlier A."/>
            <person name="Qi S."/>
            <person name="Vandamme P."/>
        </authorList>
    </citation>
    <scope>NUCLEOTIDE SEQUENCE [LARGE SCALE GENOMIC DNA]</scope>
    <source>
        <strain evidence="1 2">LMG 31462</strain>
    </source>
</reference>
<dbReference type="RefSeq" id="WP_182961626.1">
    <property type="nucleotide sequence ID" value="NZ_WNXC01000011.1"/>
</dbReference>
<evidence type="ECO:0000313" key="1">
    <source>
        <dbReference type="EMBL" id="MBB2151653.1"/>
    </source>
</evidence>
<dbReference type="PROSITE" id="PS51257">
    <property type="entry name" value="PROKAR_LIPOPROTEIN"/>
    <property type="match status" value="1"/>
</dbReference>
<comment type="caution">
    <text evidence="1">The sequence shown here is derived from an EMBL/GenBank/DDBJ whole genome shotgun (WGS) entry which is preliminary data.</text>
</comment>
<keyword evidence="2" id="KW-1185">Reference proteome</keyword>
<evidence type="ECO:0008006" key="3">
    <source>
        <dbReference type="Google" id="ProtNLM"/>
    </source>
</evidence>
<proteinExistence type="predicted"/>